<evidence type="ECO:0000313" key="2">
    <source>
        <dbReference type="EMBL" id="BDW92423.1"/>
    </source>
</evidence>
<feature type="transmembrane region" description="Helical" evidence="1">
    <location>
        <begin position="78"/>
        <end position="99"/>
    </location>
</feature>
<dbReference type="Proteomes" id="UP001330184">
    <property type="component" value="Chromosome"/>
</dbReference>
<dbReference type="RefSeq" id="WP_224835943.1">
    <property type="nucleotide sequence ID" value="NZ_AP027268.1"/>
</dbReference>
<feature type="transmembrane region" description="Helical" evidence="1">
    <location>
        <begin position="330"/>
        <end position="360"/>
    </location>
</feature>
<keyword evidence="3" id="KW-1185">Reference proteome</keyword>
<dbReference type="AlphaFoldDB" id="A0AA48HFE5"/>
<keyword evidence="1" id="KW-0812">Transmembrane</keyword>
<keyword evidence="1" id="KW-0472">Membrane</keyword>
<protein>
    <recommendedName>
        <fullName evidence="4">O-antigen ligase domain-containing protein</fullName>
    </recommendedName>
</protein>
<name>A0AA48HFE5_9FLAO</name>
<feature type="transmembrane region" description="Helical" evidence="1">
    <location>
        <begin position="29"/>
        <end position="46"/>
    </location>
</feature>
<accession>A0AA48HFE5</accession>
<feature type="transmembrane region" description="Helical" evidence="1">
    <location>
        <begin position="111"/>
        <end position="130"/>
    </location>
</feature>
<feature type="transmembrane region" description="Helical" evidence="1">
    <location>
        <begin position="142"/>
        <end position="158"/>
    </location>
</feature>
<organism evidence="2 3">
    <name type="scientific">Flagellimonas marinaquae</name>
    <dbReference type="NCBI Taxonomy" id="254955"/>
    <lineage>
        <taxon>Bacteria</taxon>
        <taxon>Pseudomonadati</taxon>
        <taxon>Bacteroidota</taxon>
        <taxon>Flavobacteriia</taxon>
        <taxon>Flavobacteriales</taxon>
        <taxon>Flavobacteriaceae</taxon>
        <taxon>Flagellimonas</taxon>
    </lineage>
</organism>
<feature type="transmembrane region" description="Helical" evidence="1">
    <location>
        <begin position="7"/>
        <end position="23"/>
    </location>
</feature>
<feature type="transmembrane region" description="Helical" evidence="1">
    <location>
        <begin position="299"/>
        <end position="318"/>
    </location>
</feature>
<evidence type="ECO:0000313" key="3">
    <source>
        <dbReference type="Proteomes" id="UP001330184"/>
    </source>
</evidence>
<proteinExistence type="predicted"/>
<gene>
    <name evidence="2" type="ORF">MACH07_12550</name>
</gene>
<dbReference type="EMBL" id="AP027268">
    <property type="protein sequence ID" value="BDW92423.1"/>
    <property type="molecule type" value="Genomic_DNA"/>
</dbReference>
<feature type="transmembrane region" description="Helical" evidence="1">
    <location>
        <begin position="201"/>
        <end position="220"/>
    </location>
</feature>
<evidence type="ECO:0000256" key="1">
    <source>
        <dbReference type="SAM" id="Phobius"/>
    </source>
</evidence>
<feature type="transmembrane region" description="Helical" evidence="1">
    <location>
        <begin position="53"/>
        <end position="72"/>
    </location>
</feature>
<keyword evidence="1" id="KW-1133">Transmembrane helix</keyword>
<reference evidence="2 3" key="1">
    <citation type="submission" date="2023-01" db="EMBL/GenBank/DDBJ databases">
        <title>Complete genome sequence of Muricauda aquimarina strain IFOP_LL357.</title>
        <authorList>
            <person name="Gajardo G."/>
            <person name="Ueki S."/>
            <person name="Maruyama F."/>
        </authorList>
    </citation>
    <scope>NUCLEOTIDE SEQUENCE [LARGE SCALE GENOMIC DNA]</scope>
    <source>
        <strain evidence="2 3">IFOP_LL357</strain>
    </source>
</reference>
<feature type="transmembrane region" description="Helical" evidence="1">
    <location>
        <begin position="170"/>
        <end position="195"/>
    </location>
</feature>
<sequence length="369" mass="42832">MGKVAKILLWVFYAVTLAAFVHFSYSRYFNLFFEGFFIVIFIVSALKIKKKNLTMLTCTLVYFFVSMGYAVFLKHNNLLDFLLIYKFFFYASLLFFISGKTLFTGVAILRLYKFLLWIFLLKYLLAKFVFGNDRPILFHENNYELMFLTLVFYLSYLINKRVSYGEQLMLAIIFLLSGSKSAILILFFVLAVVNYKLLLKRIHVLLPGAMLFIVLGYEVIKQRMGGAFDLEKVDRFRFLMLFFKEVENWSFWDFLVGAERITALDPYVCQQLAYYQTLFSYSGDGTCYSVIFHSYLLRIIYDHGLIGLLFMLVILYTICKQSGLSSKSYLVILGIGMLNGLSVSSFNSIYFVVGLVFLLVTNKKINAVC</sequence>
<evidence type="ECO:0008006" key="4">
    <source>
        <dbReference type="Google" id="ProtNLM"/>
    </source>
</evidence>